<dbReference type="EMBL" id="ATLV01020376">
    <property type="status" value="NOT_ANNOTATED_CDS"/>
    <property type="molecule type" value="Genomic_DNA"/>
</dbReference>
<dbReference type="EnsemblMetazoa" id="ASIC013179-RA">
    <property type="protein sequence ID" value="ASIC013179-PA"/>
    <property type="gene ID" value="ASIC013179"/>
</dbReference>
<evidence type="ECO:0000313" key="3">
    <source>
        <dbReference type="EnsemblMetazoa" id="ASIC013179-PA"/>
    </source>
</evidence>
<dbReference type="VEuPathDB" id="VectorBase:ASIC013179"/>
<evidence type="ECO:0000313" key="2">
    <source>
        <dbReference type="EMBL" id="KFB45213.1"/>
    </source>
</evidence>
<feature type="region of interest" description="Disordered" evidence="1">
    <location>
        <begin position="61"/>
        <end position="80"/>
    </location>
</feature>
<proteinExistence type="predicted"/>
<keyword evidence="4" id="KW-1185">Reference proteome</keyword>
<dbReference type="AlphaFoldDB" id="A0A084W4R9"/>
<reference evidence="3" key="2">
    <citation type="submission" date="2020-05" db="UniProtKB">
        <authorList>
            <consortium name="EnsemblMetazoa"/>
        </authorList>
    </citation>
    <scope>IDENTIFICATION</scope>
</reference>
<name>A0A084W4R9_ANOSI</name>
<evidence type="ECO:0000256" key="1">
    <source>
        <dbReference type="SAM" id="MobiDB-lite"/>
    </source>
</evidence>
<protein>
    <submittedName>
        <fullName evidence="2 3">Uncharacterized protein</fullName>
    </submittedName>
</protein>
<reference evidence="2 4" key="1">
    <citation type="journal article" date="2014" name="BMC Genomics">
        <title>Genome sequence of Anopheles sinensis provides insight into genetics basis of mosquito competence for malaria parasites.</title>
        <authorList>
            <person name="Zhou D."/>
            <person name="Zhang D."/>
            <person name="Ding G."/>
            <person name="Shi L."/>
            <person name="Hou Q."/>
            <person name="Ye Y."/>
            <person name="Xu Y."/>
            <person name="Zhou H."/>
            <person name="Xiong C."/>
            <person name="Li S."/>
            <person name="Yu J."/>
            <person name="Hong S."/>
            <person name="Yu X."/>
            <person name="Zou P."/>
            <person name="Chen C."/>
            <person name="Chang X."/>
            <person name="Wang W."/>
            <person name="Lv Y."/>
            <person name="Sun Y."/>
            <person name="Ma L."/>
            <person name="Shen B."/>
            <person name="Zhu C."/>
        </authorList>
    </citation>
    <scope>NUCLEOTIDE SEQUENCE [LARGE SCALE GENOMIC DNA]</scope>
</reference>
<gene>
    <name evidence="2" type="ORF">ZHAS_00013179</name>
</gene>
<evidence type="ECO:0000313" key="4">
    <source>
        <dbReference type="Proteomes" id="UP000030765"/>
    </source>
</evidence>
<dbReference type="Proteomes" id="UP000030765">
    <property type="component" value="Unassembled WGS sequence"/>
</dbReference>
<organism evidence="2">
    <name type="scientific">Anopheles sinensis</name>
    <name type="common">Mosquito</name>
    <dbReference type="NCBI Taxonomy" id="74873"/>
    <lineage>
        <taxon>Eukaryota</taxon>
        <taxon>Metazoa</taxon>
        <taxon>Ecdysozoa</taxon>
        <taxon>Arthropoda</taxon>
        <taxon>Hexapoda</taxon>
        <taxon>Insecta</taxon>
        <taxon>Pterygota</taxon>
        <taxon>Neoptera</taxon>
        <taxon>Endopterygota</taxon>
        <taxon>Diptera</taxon>
        <taxon>Nematocera</taxon>
        <taxon>Culicoidea</taxon>
        <taxon>Culicidae</taxon>
        <taxon>Anophelinae</taxon>
        <taxon>Anopheles</taxon>
    </lineage>
</organism>
<accession>A0A084W4R9</accession>
<dbReference type="EMBL" id="KE525299">
    <property type="protein sequence ID" value="KFB45213.1"/>
    <property type="molecule type" value="Genomic_DNA"/>
</dbReference>
<sequence>MFGCDVSKELDGIRLVHKNAMIPNDHPSRSDGPLDWTDCCNWHCRLADDRSIAETRRSGPLLLSTGTWHPIEPTRREEDV</sequence>